<evidence type="ECO:0000313" key="3">
    <source>
        <dbReference type="Proteomes" id="UP001245184"/>
    </source>
</evidence>
<organism evidence="2 3">
    <name type="scientific">Paraburkholderia graminis</name>
    <dbReference type="NCBI Taxonomy" id="60548"/>
    <lineage>
        <taxon>Bacteria</taxon>
        <taxon>Pseudomonadati</taxon>
        <taxon>Pseudomonadota</taxon>
        <taxon>Betaproteobacteria</taxon>
        <taxon>Burkholderiales</taxon>
        <taxon>Burkholderiaceae</taxon>
        <taxon>Paraburkholderia</taxon>
    </lineage>
</organism>
<name>A0ABD5CM93_9BURK</name>
<dbReference type="AlphaFoldDB" id="A0ABD5CM93"/>
<gene>
    <name evidence="2" type="ORF">QF025_004701</name>
</gene>
<dbReference type="PROSITE" id="PS51257">
    <property type="entry name" value="PROKAR_LIPOPROTEIN"/>
    <property type="match status" value="1"/>
</dbReference>
<proteinExistence type="predicted"/>
<accession>A0ABD5CM93</accession>
<feature type="region of interest" description="Disordered" evidence="1">
    <location>
        <begin position="35"/>
        <end position="92"/>
    </location>
</feature>
<sequence length="92" mass="8649">MRDGEPNGATMHSNLKGALLAVSIAALAMGASGCKKVDDANRDTTSSASSGVMSNSAGANGTSGESDAAKRASDTAAAGASGQSGSAASGSQ</sequence>
<evidence type="ECO:0008006" key="4">
    <source>
        <dbReference type="Google" id="ProtNLM"/>
    </source>
</evidence>
<feature type="compositionally biased region" description="Low complexity" evidence="1">
    <location>
        <begin position="74"/>
        <end position="92"/>
    </location>
</feature>
<feature type="compositionally biased region" description="Low complexity" evidence="1">
    <location>
        <begin position="46"/>
        <end position="60"/>
    </location>
</feature>
<evidence type="ECO:0000313" key="2">
    <source>
        <dbReference type="EMBL" id="MDR6205981.1"/>
    </source>
</evidence>
<evidence type="ECO:0000256" key="1">
    <source>
        <dbReference type="SAM" id="MobiDB-lite"/>
    </source>
</evidence>
<comment type="caution">
    <text evidence="2">The sequence shown here is derived from an EMBL/GenBank/DDBJ whole genome shotgun (WGS) entry which is preliminary data.</text>
</comment>
<protein>
    <recommendedName>
        <fullName evidence="4">Lipoprotein</fullName>
    </recommendedName>
</protein>
<dbReference type="EMBL" id="JAVIZN010000002">
    <property type="protein sequence ID" value="MDR6205981.1"/>
    <property type="molecule type" value="Genomic_DNA"/>
</dbReference>
<dbReference type="Proteomes" id="UP001245184">
    <property type="component" value="Unassembled WGS sequence"/>
</dbReference>
<reference evidence="2 3" key="1">
    <citation type="submission" date="2023-08" db="EMBL/GenBank/DDBJ databases">
        <title>Genome sequencing of plant associated microbes to promote plant fitness in Sorghum bicolor and Oryza sativa.</title>
        <authorList>
            <person name="Coleman-Derr D."/>
        </authorList>
    </citation>
    <scope>NUCLEOTIDE SEQUENCE [LARGE SCALE GENOMIC DNA]</scope>
    <source>
        <strain evidence="2 3">SLBN-33</strain>
    </source>
</reference>